<evidence type="ECO:0000256" key="8">
    <source>
        <dbReference type="ARBA" id="ARBA00048617"/>
    </source>
</evidence>
<evidence type="ECO:0000256" key="9">
    <source>
        <dbReference type="RuleBase" id="RU366031"/>
    </source>
</evidence>
<evidence type="ECO:0000256" key="7">
    <source>
        <dbReference type="ARBA" id="ARBA00040167"/>
    </source>
</evidence>
<dbReference type="EC" id="4.2.1.75" evidence="3 9"/>
<dbReference type="InterPro" id="IPR003754">
    <property type="entry name" value="4pyrrol_synth_uPrphyn_synth"/>
</dbReference>
<evidence type="ECO:0000256" key="5">
    <source>
        <dbReference type="ARBA" id="ARBA00023244"/>
    </source>
</evidence>
<dbReference type="Gene3D" id="3.40.50.10090">
    <property type="match status" value="2"/>
</dbReference>
<dbReference type="CDD" id="cd06578">
    <property type="entry name" value="HemD"/>
    <property type="match status" value="1"/>
</dbReference>
<dbReference type="AlphaFoldDB" id="A0A0U2XB03"/>
<organism evidence="11 12">
    <name type="scientific">Enterococcus rotai</name>
    <dbReference type="NCBI Taxonomy" id="118060"/>
    <lineage>
        <taxon>Bacteria</taxon>
        <taxon>Bacillati</taxon>
        <taxon>Bacillota</taxon>
        <taxon>Bacilli</taxon>
        <taxon>Lactobacillales</taxon>
        <taxon>Enterococcaceae</taxon>
        <taxon>Enterococcus</taxon>
    </lineage>
</organism>
<keyword evidence="12" id="KW-1185">Reference proteome</keyword>
<evidence type="ECO:0000259" key="10">
    <source>
        <dbReference type="Pfam" id="PF02602"/>
    </source>
</evidence>
<evidence type="ECO:0000256" key="1">
    <source>
        <dbReference type="ARBA" id="ARBA00004772"/>
    </source>
</evidence>
<comment type="pathway">
    <text evidence="1 9">Porphyrin-containing compound metabolism; protoporphyrin-IX biosynthesis; coproporphyrinogen-III from 5-aminolevulinate: step 3/4.</text>
</comment>
<protein>
    <recommendedName>
        <fullName evidence="7 9">Uroporphyrinogen-III synthase</fullName>
        <ecNumber evidence="3 9">4.2.1.75</ecNumber>
    </recommendedName>
</protein>
<gene>
    <name evidence="11" type="ORF">ATZ35_02075</name>
</gene>
<evidence type="ECO:0000256" key="6">
    <source>
        <dbReference type="ARBA" id="ARBA00037589"/>
    </source>
</evidence>
<dbReference type="GO" id="GO:0006782">
    <property type="term" value="P:protoporphyrinogen IX biosynthetic process"/>
    <property type="evidence" value="ECO:0007669"/>
    <property type="project" value="UniProtKB-UniRule"/>
</dbReference>
<dbReference type="EMBL" id="CP013655">
    <property type="protein sequence ID" value="ALS35985.1"/>
    <property type="molecule type" value="Genomic_DNA"/>
</dbReference>
<proteinExistence type="inferred from homology"/>
<dbReference type="RefSeq" id="WP_208929123.1">
    <property type="nucleotide sequence ID" value="NZ_CP013655.1"/>
</dbReference>
<evidence type="ECO:0000256" key="3">
    <source>
        <dbReference type="ARBA" id="ARBA00013109"/>
    </source>
</evidence>
<keyword evidence="4 9" id="KW-0456">Lyase</keyword>
<feature type="domain" description="Tetrapyrrole biosynthesis uroporphyrinogen III synthase" evidence="10">
    <location>
        <begin position="18"/>
        <end position="219"/>
    </location>
</feature>
<evidence type="ECO:0000256" key="4">
    <source>
        <dbReference type="ARBA" id="ARBA00023239"/>
    </source>
</evidence>
<sequence length="226" mass="26419">MNTILLTRLVEDNAEDRSYFQARGFETVEIPLIALEKRTLDQSFKTMVKQSEWIFLTSQHAAKFFFQQISRKDVEMKKFAVIGKKTAQVLLANDIETTFQAPYATKKNLFETWSACYLKPTMIFYPKSNLANRFGEAELVNKGHRLFTPILYDNCFPKENQLLLQKRLMDKKLPAVYLASPSLWERFLSVFREVDLREMPTLYCLGETTRQAILKDGYEAMLRNEV</sequence>
<evidence type="ECO:0000313" key="11">
    <source>
        <dbReference type="EMBL" id="ALS35985.1"/>
    </source>
</evidence>
<comment type="catalytic activity">
    <reaction evidence="8 9">
        <text>hydroxymethylbilane = uroporphyrinogen III + H2O</text>
        <dbReference type="Rhea" id="RHEA:18965"/>
        <dbReference type="ChEBI" id="CHEBI:15377"/>
        <dbReference type="ChEBI" id="CHEBI:57308"/>
        <dbReference type="ChEBI" id="CHEBI:57845"/>
        <dbReference type="EC" id="4.2.1.75"/>
    </reaction>
</comment>
<comment type="function">
    <text evidence="6 9">Catalyzes cyclization of the linear tetrapyrrole, hydroxymethylbilane, to the macrocyclic uroporphyrinogen III.</text>
</comment>
<dbReference type="PANTHER" id="PTHR38042">
    <property type="entry name" value="UROPORPHYRINOGEN-III SYNTHASE, CHLOROPLASTIC"/>
    <property type="match status" value="1"/>
</dbReference>
<keyword evidence="5 9" id="KW-0627">Porphyrin biosynthesis</keyword>
<dbReference type="KEGG" id="erx:ATZ35_02075"/>
<evidence type="ECO:0000256" key="2">
    <source>
        <dbReference type="ARBA" id="ARBA00008133"/>
    </source>
</evidence>
<dbReference type="PANTHER" id="PTHR38042:SF1">
    <property type="entry name" value="UROPORPHYRINOGEN-III SYNTHASE, CHLOROPLASTIC"/>
    <property type="match status" value="1"/>
</dbReference>
<evidence type="ECO:0000313" key="12">
    <source>
        <dbReference type="Proteomes" id="UP000067523"/>
    </source>
</evidence>
<reference evidence="12" key="1">
    <citation type="submission" date="2015-12" db="EMBL/GenBank/DDBJ databases">
        <authorList>
            <person name="Lauer A."/>
            <person name="Humrighouse B."/>
            <person name="Loparev V."/>
            <person name="Shewmaker P.L."/>
            <person name="Whitney A.M."/>
            <person name="McLaughlin R.W."/>
        </authorList>
    </citation>
    <scope>NUCLEOTIDE SEQUENCE [LARGE SCALE GENOMIC DNA]</scope>
    <source>
        <strain evidence="12">LMG 26678</strain>
    </source>
</reference>
<dbReference type="GO" id="GO:0004852">
    <property type="term" value="F:uroporphyrinogen-III synthase activity"/>
    <property type="evidence" value="ECO:0007669"/>
    <property type="project" value="UniProtKB-UniRule"/>
</dbReference>
<dbReference type="GO" id="GO:0006780">
    <property type="term" value="P:uroporphyrinogen III biosynthetic process"/>
    <property type="evidence" value="ECO:0007669"/>
    <property type="project" value="UniProtKB-UniRule"/>
</dbReference>
<comment type="similarity">
    <text evidence="2 9">Belongs to the uroporphyrinogen-III synthase family.</text>
</comment>
<accession>A0A0U2XB03</accession>
<dbReference type="InterPro" id="IPR039793">
    <property type="entry name" value="UROS/Hem4"/>
</dbReference>
<dbReference type="InterPro" id="IPR036108">
    <property type="entry name" value="4pyrrol_syn_uPrphyn_synt_sf"/>
</dbReference>
<dbReference type="Pfam" id="PF02602">
    <property type="entry name" value="HEM4"/>
    <property type="match status" value="1"/>
</dbReference>
<dbReference type="STRING" id="118060.ATZ35_02075"/>
<dbReference type="UniPathway" id="UPA00251">
    <property type="reaction ID" value="UER00320"/>
</dbReference>
<dbReference type="SUPFAM" id="SSF69618">
    <property type="entry name" value="HemD-like"/>
    <property type="match status" value="1"/>
</dbReference>
<dbReference type="Proteomes" id="UP000067523">
    <property type="component" value="Chromosome"/>
</dbReference>
<name>A0A0U2XB03_9ENTE</name>